<evidence type="ECO:0000313" key="3">
    <source>
        <dbReference type="EMBL" id="KIY95930.1"/>
    </source>
</evidence>
<evidence type="ECO:0000313" key="4">
    <source>
        <dbReference type="Proteomes" id="UP000054498"/>
    </source>
</evidence>
<dbReference type="GeneID" id="25729356"/>
<dbReference type="Proteomes" id="UP000054498">
    <property type="component" value="Unassembled WGS sequence"/>
</dbReference>
<dbReference type="PANTHER" id="PTHR43899:SF4">
    <property type="entry name" value="17 BETA-HYDROXYSTEROID DEHYDROGENASE TYPE 3"/>
    <property type="match status" value="1"/>
</dbReference>
<dbReference type="RefSeq" id="XP_013894950.1">
    <property type="nucleotide sequence ID" value="XM_014039496.1"/>
</dbReference>
<proteinExistence type="predicted"/>
<keyword evidence="2" id="KW-1133">Transmembrane helix</keyword>
<accession>A0A0D2MM82</accession>
<sequence length="148" mass="16193">MGLISLIWFVLKPLGLVVGLILLFTSFGFYALFQSLCGVWFKTQNLKKRYNAEWALVTGSSSGIGKAIAQKLAQQGLNVVLVALADDLLDRTHEELSAAYPGVEFRKVGANLGKSGYMAEITRATSDINVQVVFCNAGYILSGFFYTR</sequence>
<gene>
    <name evidence="3" type="ORF">MNEG_12034</name>
</gene>
<dbReference type="GO" id="GO:0016491">
    <property type="term" value="F:oxidoreductase activity"/>
    <property type="evidence" value="ECO:0007669"/>
    <property type="project" value="UniProtKB-KW"/>
</dbReference>
<keyword evidence="2" id="KW-0472">Membrane</keyword>
<dbReference type="STRING" id="145388.A0A0D2MM82"/>
<organism evidence="3 4">
    <name type="scientific">Monoraphidium neglectum</name>
    <dbReference type="NCBI Taxonomy" id="145388"/>
    <lineage>
        <taxon>Eukaryota</taxon>
        <taxon>Viridiplantae</taxon>
        <taxon>Chlorophyta</taxon>
        <taxon>core chlorophytes</taxon>
        <taxon>Chlorophyceae</taxon>
        <taxon>CS clade</taxon>
        <taxon>Sphaeropleales</taxon>
        <taxon>Selenastraceae</taxon>
        <taxon>Monoraphidium</taxon>
    </lineage>
</organism>
<reference evidence="3 4" key="1">
    <citation type="journal article" date="2013" name="BMC Genomics">
        <title>Reconstruction of the lipid metabolism for the microalga Monoraphidium neglectum from its genome sequence reveals characteristics suitable for biofuel production.</title>
        <authorList>
            <person name="Bogen C."/>
            <person name="Al-Dilaimi A."/>
            <person name="Albersmeier A."/>
            <person name="Wichmann J."/>
            <person name="Grundmann M."/>
            <person name="Rupp O."/>
            <person name="Lauersen K.J."/>
            <person name="Blifernez-Klassen O."/>
            <person name="Kalinowski J."/>
            <person name="Goesmann A."/>
            <person name="Mussgnug J.H."/>
            <person name="Kruse O."/>
        </authorList>
    </citation>
    <scope>NUCLEOTIDE SEQUENCE [LARGE SCALE GENOMIC DNA]</scope>
    <source>
        <strain evidence="3 4">SAG 48.87</strain>
    </source>
</reference>
<keyword evidence="2" id="KW-0812">Transmembrane</keyword>
<dbReference type="Gene3D" id="3.40.50.720">
    <property type="entry name" value="NAD(P)-binding Rossmann-like Domain"/>
    <property type="match status" value="1"/>
</dbReference>
<dbReference type="EMBL" id="KK103244">
    <property type="protein sequence ID" value="KIY95930.1"/>
    <property type="molecule type" value="Genomic_DNA"/>
</dbReference>
<name>A0A0D2MM82_9CHLO</name>
<dbReference type="SUPFAM" id="SSF51735">
    <property type="entry name" value="NAD(P)-binding Rossmann-fold domains"/>
    <property type="match status" value="1"/>
</dbReference>
<dbReference type="PRINTS" id="PR00081">
    <property type="entry name" value="GDHRDH"/>
</dbReference>
<feature type="transmembrane region" description="Helical" evidence="2">
    <location>
        <begin position="16"/>
        <end position="41"/>
    </location>
</feature>
<dbReference type="KEGG" id="mng:MNEG_12034"/>
<dbReference type="PANTHER" id="PTHR43899">
    <property type="entry name" value="RH59310P"/>
    <property type="match status" value="1"/>
</dbReference>
<dbReference type="OrthoDB" id="5545019at2759"/>
<dbReference type="AlphaFoldDB" id="A0A0D2MM82"/>
<dbReference type="InterPro" id="IPR036291">
    <property type="entry name" value="NAD(P)-bd_dom_sf"/>
</dbReference>
<evidence type="ECO:0000256" key="1">
    <source>
        <dbReference type="ARBA" id="ARBA00023002"/>
    </source>
</evidence>
<dbReference type="Pfam" id="PF00106">
    <property type="entry name" value="adh_short"/>
    <property type="match status" value="1"/>
</dbReference>
<keyword evidence="4" id="KW-1185">Reference proteome</keyword>
<protein>
    <submittedName>
        <fullName evidence="3">Uncharacterized protein</fullName>
    </submittedName>
</protein>
<keyword evidence="1" id="KW-0560">Oxidoreductase</keyword>
<dbReference type="InterPro" id="IPR051019">
    <property type="entry name" value="VLCFA-Steroid_DH"/>
</dbReference>
<dbReference type="InterPro" id="IPR002347">
    <property type="entry name" value="SDR_fam"/>
</dbReference>
<evidence type="ECO:0000256" key="2">
    <source>
        <dbReference type="SAM" id="Phobius"/>
    </source>
</evidence>